<dbReference type="EMBL" id="JAUEOZ010000001">
    <property type="protein sequence ID" value="MDN2480518.1"/>
    <property type="molecule type" value="Genomic_DNA"/>
</dbReference>
<dbReference type="Pfam" id="PF13416">
    <property type="entry name" value="SBP_bac_8"/>
    <property type="match status" value="1"/>
</dbReference>
<sequence>MTIEVWSSFHGDLLQTAAQHFEQETGHKLAIRQFSSTFDIRSELLIAKMFGTYVPDMVWVPSDFLGLHEYIGLAALPVEWVDNSSFEPKSLESLMIDEQVYGLPLSLGNHLMLYYDKRRVSEPLLTWEQLISLEKVLDQESPDAVVAMGVEDAYFFSSFFSLFYDSSPMVSFEFNQDATAQTIHFVQSLLQSGVLADNCAHQCGRDKLLSGEVDYLIDGDWALSLFPAEYIEQHLAIAPLLPTWQGKAMQSFSGGKVVALTEMAMADQDKKVALQRFIELIQQPAFLSRLQQETYHVSANSSFNQNHLNRTELEHALYQQYLSAQPMPVDPRLSIAWESLARTLQRINEGMPVDEAATFFETFFVKYQQRL</sequence>
<proteinExistence type="inferred from homology"/>
<dbReference type="RefSeq" id="WP_289960746.1">
    <property type="nucleotide sequence ID" value="NZ_JAUEOZ010000001.1"/>
</dbReference>
<organism evidence="4 5">
    <name type="scientific">Vibrio agarivorans</name>
    <dbReference type="NCBI Taxonomy" id="153622"/>
    <lineage>
        <taxon>Bacteria</taxon>
        <taxon>Pseudomonadati</taxon>
        <taxon>Pseudomonadota</taxon>
        <taxon>Gammaproteobacteria</taxon>
        <taxon>Vibrionales</taxon>
        <taxon>Vibrionaceae</taxon>
        <taxon>Vibrio</taxon>
    </lineage>
</organism>
<dbReference type="InterPro" id="IPR006059">
    <property type="entry name" value="SBP"/>
</dbReference>
<keyword evidence="3" id="KW-0732">Signal</keyword>
<protein>
    <submittedName>
        <fullName evidence="4">Extracellular solute-binding protein</fullName>
    </submittedName>
</protein>
<evidence type="ECO:0000313" key="4">
    <source>
        <dbReference type="EMBL" id="MDN2480518.1"/>
    </source>
</evidence>
<comment type="caution">
    <text evidence="4">The sequence shown here is derived from an EMBL/GenBank/DDBJ whole genome shotgun (WGS) entry which is preliminary data.</text>
</comment>
<comment type="similarity">
    <text evidence="1">Belongs to the bacterial solute-binding protein 1 family.</text>
</comment>
<dbReference type="PANTHER" id="PTHR30061:SF50">
    <property type="entry name" value="MALTOSE_MALTODEXTRIN-BINDING PERIPLASMIC PROTEIN"/>
    <property type="match status" value="1"/>
</dbReference>
<name>A0ABT7XXM2_9VIBR</name>
<keyword evidence="5" id="KW-1185">Reference proteome</keyword>
<dbReference type="PANTHER" id="PTHR30061">
    <property type="entry name" value="MALTOSE-BINDING PERIPLASMIC PROTEIN"/>
    <property type="match status" value="1"/>
</dbReference>
<keyword evidence="2" id="KW-0813">Transport</keyword>
<dbReference type="Gene3D" id="3.40.190.10">
    <property type="entry name" value="Periplasmic binding protein-like II"/>
    <property type="match status" value="2"/>
</dbReference>
<dbReference type="Proteomes" id="UP001169719">
    <property type="component" value="Unassembled WGS sequence"/>
</dbReference>
<evidence type="ECO:0000256" key="2">
    <source>
        <dbReference type="ARBA" id="ARBA00022448"/>
    </source>
</evidence>
<accession>A0ABT7XXM2</accession>
<evidence type="ECO:0000256" key="3">
    <source>
        <dbReference type="ARBA" id="ARBA00022729"/>
    </source>
</evidence>
<evidence type="ECO:0000256" key="1">
    <source>
        <dbReference type="ARBA" id="ARBA00008520"/>
    </source>
</evidence>
<gene>
    <name evidence="4" type="ORF">QWJ08_03775</name>
</gene>
<dbReference type="SUPFAM" id="SSF53850">
    <property type="entry name" value="Periplasmic binding protein-like II"/>
    <property type="match status" value="1"/>
</dbReference>
<reference evidence="4" key="1">
    <citation type="submission" date="2024-05" db="EMBL/GenBank/DDBJ databases">
        <title>Genome Sequences of Four Agar- Degrading Marine Bacteria.</title>
        <authorList>
            <person name="Phillips E.K."/>
            <person name="Shaffer J.C."/>
            <person name="Henson M.W."/>
            <person name="Temperton B."/>
            <person name="Thrash C.J."/>
            <person name="Martin M.O."/>
        </authorList>
    </citation>
    <scope>NUCLEOTIDE SEQUENCE</scope>
    <source>
        <strain evidence="4">EKP203</strain>
    </source>
</reference>
<evidence type="ECO:0000313" key="5">
    <source>
        <dbReference type="Proteomes" id="UP001169719"/>
    </source>
</evidence>